<reference evidence="4 5" key="1">
    <citation type="submission" date="2024-04" db="EMBL/GenBank/DDBJ databases">
        <title>A novel species isolated from cricket.</title>
        <authorList>
            <person name="Wang H.-C."/>
        </authorList>
    </citation>
    <scope>NUCLEOTIDE SEQUENCE [LARGE SCALE GENOMIC DNA]</scope>
    <source>
        <strain evidence="4 5">WL0021</strain>
    </source>
</reference>
<dbReference type="RefSeq" id="WP_346335694.1">
    <property type="nucleotide sequence ID" value="NZ_JBBYXI010000001.1"/>
</dbReference>
<evidence type="ECO:0000313" key="5">
    <source>
        <dbReference type="Proteomes" id="UP001418637"/>
    </source>
</evidence>
<dbReference type="Gene3D" id="1.10.1760.20">
    <property type="match status" value="1"/>
</dbReference>
<proteinExistence type="inferred from homology"/>
<gene>
    <name evidence="4" type="ORF">WJT86_01335</name>
</gene>
<keyword evidence="2 3" id="KW-0472">Membrane</keyword>
<sequence>MIILHSMYMRPLAIIVSIAVLSIASRIALPVGPVPITLQTLAVTLTGAILGWRLGTLTIIIWLALAACGIPVLSGGVTGLEKFMGPTAGYLFAFPLAAAFTGLTSSQNRQKFLNLFFIMLIGNAICLFVGAGWLGMKIGFTKAIMSGVVPFLIGAIIKSAAAAAFFQIFARYIDRRNGIEKKGTDITLT</sequence>
<comment type="similarity">
    <text evidence="1 2">Belongs to the BioY family.</text>
</comment>
<evidence type="ECO:0000313" key="4">
    <source>
        <dbReference type="EMBL" id="MEN3929701.1"/>
    </source>
</evidence>
<dbReference type="EMBL" id="JBBYXI010000001">
    <property type="protein sequence ID" value="MEN3929701.1"/>
    <property type="molecule type" value="Genomic_DNA"/>
</dbReference>
<feature type="transmembrane region" description="Helical" evidence="3">
    <location>
        <begin position="83"/>
        <end position="103"/>
    </location>
</feature>
<keyword evidence="3" id="KW-1133">Transmembrane helix</keyword>
<keyword evidence="2" id="KW-0813">Transport</keyword>
<name>A0ABV0BHF5_9HYPH</name>
<keyword evidence="2" id="KW-1003">Cell membrane</keyword>
<protein>
    <recommendedName>
        <fullName evidence="2">Biotin transporter</fullName>
    </recommendedName>
</protein>
<feature type="transmembrane region" description="Helical" evidence="3">
    <location>
        <begin position="148"/>
        <end position="173"/>
    </location>
</feature>
<comment type="caution">
    <text evidence="4">The sequence shown here is derived from an EMBL/GenBank/DDBJ whole genome shotgun (WGS) entry which is preliminary data.</text>
</comment>
<evidence type="ECO:0000256" key="1">
    <source>
        <dbReference type="ARBA" id="ARBA00010692"/>
    </source>
</evidence>
<keyword evidence="5" id="KW-1185">Reference proteome</keyword>
<dbReference type="PANTHER" id="PTHR34295">
    <property type="entry name" value="BIOTIN TRANSPORTER BIOY"/>
    <property type="match status" value="1"/>
</dbReference>
<organism evidence="4 5">
    <name type="scientific">Hohaiivirga grylli</name>
    <dbReference type="NCBI Taxonomy" id="3133970"/>
    <lineage>
        <taxon>Bacteria</taxon>
        <taxon>Pseudomonadati</taxon>
        <taxon>Pseudomonadota</taxon>
        <taxon>Alphaproteobacteria</taxon>
        <taxon>Hyphomicrobiales</taxon>
        <taxon>Methylobacteriaceae</taxon>
        <taxon>Hohaiivirga</taxon>
    </lineage>
</organism>
<feature type="transmembrane region" description="Helical" evidence="3">
    <location>
        <begin position="59"/>
        <end position="77"/>
    </location>
</feature>
<dbReference type="PIRSF" id="PIRSF016661">
    <property type="entry name" value="BioY"/>
    <property type="match status" value="1"/>
</dbReference>
<evidence type="ECO:0000256" key="2">
    <source>
        <dbReference type="PIRNR" id="PIRNR016661"/>
    </source>
</evidence>
<evidence type="ECO:0000256" key="3">
    <source>
        <dbReference type="SAM" id="Phobius"/>
    </source>
</evidence>
<dbReference type="Proteomes" id="UP001418637">
    <property type="component" value="Unassembled WGS sequence"/>
</dbReference>
<dbReference type="InterPro" id="IPR003784">
    <property type="entry name" value="BioY"/>
</dbReference>
<keyword evidence="3" id="KW-0812">Transmembrane</keyword>
<comment type="subcellular location">
    <subcellularLocation>
        <location evidence="2">Cell membrane</location>
        <topology evidence="2">Multi-pass membrane protein</topology>
    </subcellularLocation>
</comment>
<feature type="transmembrane region" description="Helical" evidence="3">
    <location>
        <begin position="115"/>
        <end position="136"/>
    </location>
</feature>
<dbReference type="Pfam" id="PF02632">
    <property type="entry name" value="BioY"/>
    <property type="match status" value="1"/>
</dbReference>
<dbReference type="PANTHER" id="PTHR34295:SF1">
    <property type="entry name" value="BIOTIN TRANSPORTER BIOY"/>
    <property type="match status" value="1"/>
</dbReference>
<accession>A0ABV0BHF5</accession>
<feature type="transmembrane region" description="Helical" evidence="3">
    <location>
        <begin position="36"/>
        <end position="52"/>
    </location>
</feature>